<keyword evidence="1" id="KW-0472">Membrane</keyword>
<evidence type="ECO:0000313" key="3">
    <source>
        <dbReference type="Proteomes" id="UP000649617"/>
    </source>
</evidence>
<accession>A0A812RMR4</accession>
<sequence length="51" mass="5938">FMQWAFIGMVGVFWVQLSMQFLHYGLRWSKYITRTGCALVLWIPVMVGVGL</sequence>
<protein>
    <submittedName>
        <fullName evidence="2">Uncharacterized protein</fullName>
    </submittedName>
</protein>
<proteinExistence type="predicted"/>
<comment type="caution">
    <text evidence="2">The sequence shown here is derived from an EMBL/GenBank/DDBJ whole genome shotgun (WGS) entry which is preliminary data.</text>
</comment>
<name>A0A812RMR4_SYMPI</name>
<gene>
    <name evidence="2" type="ORF">SPIL2461_LOCUS10886</name>
</gene>
<dbReference type="EMBL" id="CAJNIZ010020938">
    <property type="protein sequence ID" value="CAE7446766.1"/>
    <property type="molecule type" value="Genomic_DNA"/>
</dbReference>
<feature type="non-terminal residue" evidence="2">
    <location>
        <position position="51"/>
    </location>
</feature>
<keyword evidence="3" id="KW-1185">Reference proteome</keyword>
<keyword evidence="1" id="KW-0812">Transmembrane</keyword>
<keyword evidence="1" id="KW-1133">Transmembrane helix</keyword>
<organism evidence="2 3">
    <name type="scientific">Symbiodinium pilosum</name>
    <name type="common">Dinoflagellate</name>
    <dbReference type="NCBI Taxonomy" id="2952"/>
    <lineage>
        <taxon>Eukaryota</taxon>
        <taxon>Sar</taxon>
        <taxon>Alveolata</taxon>
        <taxon>Dinophyceae</taxon>
        <taxon>Suessiales</taxon>
        <taxon>Symbiodiniaceae</taxon>
        <taxon>Symbiodinium</taxon>
    </lineage>
</organism>
<feature type="non-terminal residue" evidence="2">
    <location>
        <position position="1"/>
    </location>
</feature>
<evidence type="ECO:0000256" key="1">
    <source>
        <dbReference type="SAM" id="Phobius"/>
    </source>
</evidence>
<reference evidence="2" key="1">
    <citation type="submission" date="2021-02" db="EMBL/GenBank/DDBJ databases">
        <authorList>
            <person name="Dougan E. K."/>
            <person name="Rhodes N."/>
            <person name="Thang M."/>
            <person name="Chan C."/>
        </authorList>
    </citation>
    <scope>NUCLEOTIDE SEQUENCE</scope>
</reference>
<evidence type="ECO:0000313" key="2">
    <source>
        <dbReference type="EMBL" id="CAE7446766.1"/>
    </source>
</evidence>
<feature type="transmembrane region" description="Helical" evidence="1">
    <location>
        <begin position="6"/>
        <end position="24"/>
    </location>
</feature>
<dbReference type="AlphaFoldDB" id="A0A812RMR4"/>
<dbReference type="Proteomes" id="UP000649617">
    <property type="component" value="Unassembled WGS sequence"/>
</dbReference>